<dbReference type="EMBL" id="BSXT01001256">
    <property type="protein sequence ID" value="GMF40573.1"/>
    <property type="molecule type" value="Genomic_DNA"/>
</dbReference>
<comment type="caution">
    <text evidence="4">The sequence shown here is derived from an EMBL/GenBank/DDBJ whole genome shotgun (WGS) entry which is preliminary data.</text>
</comment>
<reference evidence="4" key="1">
    <citation type="submission" date="2023-04" db="EMBL/GenBank/DDBJ databases">
        <title>Phytophthora fragariaefolia NBRC 109709.</title>
        <authorList>
            <person name="Ichikawa N."/>
            <person name="Sato H."/>
            <person name="Tonouchi N."/>
        </authorList>
    </citation>
    <scope>NUCLEOTIDE SEQUENCE</scope>
    <source>
        <strain evidence="4">NBRC 109709</strain>
    </source>
</reference>
<keyword evidence="5" id="KW-1185">Reference proteome</keyword>
<dbReference type="OrthoDB" id="73307at2759"/>
<sequence>MSRRKEIDVAGGSSCARFTLLPTAFLTARLDEHKPLDRRLLADSIDLSRVDQLVGGRQDPAVIQQLMVKAKVLDIGAIRPCQTPLYVHRQVILLGEIDQANARIPAAGATTNMQRAMTQGLHLMVLWDDQVALSRLFRVGDTLSVFHPFVHVCDQQNAEIHHILNEYSSQQRLMYYFEYGSATVLFCKPSQVATVKSPTNAPEEEPSEVELPLSSLEDIKAGWHNFSLYAHVRSIKVSHGIPLLAAFFYAYYDPKTNQQGAMNAKMQPPPPLDRTIVSKYYLVVMLKVYIASSKSLLTIEVTGENALAALRLLPGQSVFLDGLVAIDMKAKTVRRFRERGLMPSASATTTQAEFAFPTKAYSSLSSGVVALCSDWESIFGKQSLISTSSKLTVVNTTPGLMNTTLDQSPTSHDVSAHALAMAEMTVTAAGWLIPSGSLGVVLSSSGDGDNSARGAQVAVLLLPGGVLRDAGHGADVPQPGRDARERSVPDTAAAGTMPRRGGGELAGRPGRGLRAAAARRQARRPRARDRQRVPAGAVPMRAAGRVAAVALLPLRPRVVDLHPPPSGHDAARGRARRRAARARGTATPAEPVPRMLQRLAKLPREPLLVDECADVAAGLQPRDARARERVQQELEVLLLWFLTTKSVGYSTGMARVVAPFFLLQMPLPAVYDCFYQYCAHFLPHFVVADSLFADAVGGGGSSADETRAGLQRSSSMDSTSSLAEETKRRADEDEAQALRRERQQLVEQLLSYHAPQLAHCLHQWCGSEWSVTGKLFAADFLLGHLYQVVPPAAFVYVMDQYLLTGDSLFGLFFVIAALIQQQDELTSCGSTEQVQDKVRATFAAAAFADEENVRFLCLLASRLRSKTPKTYKCSQREATADIRCSSRQAIEIAYGSGAGMAAKKARAQSNSGSLSGPPSSGSLSGPPSSDRKSTAEAAVDMSQWVMKESRSIAGKIFWYHTQTGKTQWEHPAEKHDPPSAYFALPISVEEVGPQLMGGGDKLSDQQQTGNSSLRFFVVDCRGLRSSEDLKSGRIPVAYTLDPSVFDSPELIAKSMEALYPMKSQVHVVLVGHGVGIPPELVTSEDVKTSIRDAVRLDTDCLNQAALFFQKRGFRFVSTLDGGYSSWHAFMRDRTGSSPQELLNHVAEECVYCRYDTIVRTGEDPLKQKSKQKKPRRKKAMPTTTSMPVNGGEGDASIVSTSELNRVNSGSVGSNPSGSSLGRRQLSLSRNSITSMRSKLSEVSIPKKWGWRRRSSTSTSQQNDSGSSSEAATAEDGGSDHGSSTDDLEEKQDEATHEMLRAALEELEDPSVVAGVDVAEATKDPNFVGVFTIDYSDDEEDNNEGSTTNKGDTESISKGTQHETAPAAGALVGSDADPTASA</sequence>
<feature type="domain" description="WW" evidence="2">
    <location>
        <begin position="944"/>
        <end position="973"/>
    </location>
</feature>
<dbReference type="PROSITE" id="PS50020">
    <property type="entry name" value="WW_DOMAIN_2"/>
    <property type="match status" value="1"/>
</dbReference>
<feature type="region of interest" description="Disordered" evidence="1">
    <location>
        <begin position="905"/>
        <end position="937"/>
    </location>
</feature>
<gene>
    <name evidence="4" type="ORF">Pfra01_001249800</name>
</gene>
<name>A0A9W7CSF6_9STRA</name>
<dbReference type="GO" id="GO:0005802">
    <property type="term" value="C:trans-Golgi network"/>
    <property type="evidence" value="ECO:0007669"/>
    <property type="project" value="TreeGrafter"/>
</dbReference>
<dbReference type="Proteomes" id="UP001165121">
    <property type="component" value="Unassembled WGS sequence"/>
</dbReference>
<dbReference type="InterPro" id="IPR035200">
    <property type="entry name" value="Cdc24_OB2"/>
</dbReference>
<feature type="compositionally biased region" description="Polar residues" evidence="1">
    <location>
        <begin position="711"/>
        <end position="723"/>
    </location>
</feature>
<dbReference type="GO" id="GO:0042147">
    <property type="term" value="P:retrograde transport, endosome to Golgi"/>
    <property type="evidence" value="ECO:0007669"/>
    <property type="project" value="InterPro"/>
</dbReference>
<feature type="region of interest" description="Disordered" evidence="1">
    <location>
        <begin position="1250"/>
        <end position="1299"/>
    </location>
</feature>
<feature type="region of interest" description="Disordered" evidence="1">
    <location>
        <begin position="1163"/>
        <end position="1238"/>
    </location>
</feature>
<dbReference type="Pfam" id="PF17245">
    <property type="entry name" value="CDC24_OB2"/>
    <property type="match status" value="1"/>
</dbReference>
<dbReference type="GO" id="GO:0005829">
    <property type="term" value="C:cytosol"/>
    <property type="evidence" value="ECO:0007669"/>
    <property type="project" value="GOC"/>
</dbReference>
<feature type="compositionally biased region" description="Low complexity" evidence="1">
    <location>
        <begin position="1255"/>
        <end position="1268"/>
    </location>
</feature>
<feature type="region of interest" description="Disordered" evidence="1">
    <location>
        <begin position="703"/>
        <end position="736"/>
    </location>
</feature>
<dbReference type="GO" id="GO:0099041">
    <property type="term" value="P:vesicle tethering to Golgi"/>
    <property type="evidence" value="ECO:0007669"/>
    <property type="project" value="TreeGrafter"/>
</dbReference>
<dbReference type="InterPro" id="IPR001763">
    <property type="entry name" value="Rhodanese-like_dom"/>
</dbReference>
<evidence type="ECO:0000313" key="4">
    <source>
        <dbReference type="EMBL" id="GMF40573.1"/>
    </source>
</evidence>
<feature type="domain" description="Rhodanese" evidence="3">
    <location>
        <begin position="1014"/>
        <end position="1135"/>
    </location>
</feature>
<dbReference type="InterPro" id="IPR036873">
    <property type="entry name" value="Rhodanese-like_dom_sf"/>
</dbReference>
<feature type="compositionally biased region" description="Basic residues" evidence="1">
    <location>
        <begin position="520"/>
        <end position="529"/>
    </location>
</feature>
<feature type="region of interest" description="Disordered" evidence="1">
    <location>
        <begin position="1332"/>
        <end position="1381"/>
    </location>
</feature>
<dbReference type="PANTHER" id="PTHR13297">
    <property type="entry name" value="TBC1 DOMAIN FAMILY MEMBER 23-RELATED"/>
    <property type="match status" value="1"/>
</dbReference>
<dbReference type="SUPFAM" id="SSF52821">
    <property type="entry name" value="Rhodanese/Cell cycle control phosphatase"/>
    <property type="match status" value="1"/>
</dbReference>
<evidence type="ECO:0000259" key="2">
    <source>
        <dbReference type="PROSITE" id="PS50020"/>
    </source>
</evidence>
<feature type="compositionally biased region" description="Basic and acidic residues" evidence="1">
    <location>
        <begin position="724"/>
        <end position="736"/>
    </location>
</feature>
<organism evidence="4 5">
    <name type="scientific">Phytophthora fragariaefolia</name>
    <dbReference type="NCBI Taxonomy" id="1490495"/>
    <lineage>
        <taxon>Eukaryota</taxon>
        <taxon>Sar</taxon>
        <taxon>Stramenopiles</taxon>
        <taxon>Oomycota</taxon>
        <taxon>Peronosporomycetes</taxon>
        <taxon>Peronosporales</taxon>
        <taxon>Peronosporaceae</taxon>
        <taxon>Phytophthora</taxon>
    </lineage>
</organism>
<dbReference type="PROSITE" id="PS50206">
    <property type="entry name" value="RHODANESE_3"/>
    <property type="match status" value="1"/>
</dbReference>
<proteinExistence type="predicted"/>
<feature type="region of interest" description="Disordered" evidence="1">
    <location>
        <begin position="470"/>
        <end position="534"/>
    </location>
</feature>
<dbReference type="PANTHER" id="PTHR13297:SF5">
    <property type="entry name" value="TBC1 DOMAIN FAMILY MEMBER 23"/>
    <property type="match status" value="1"/>
</dbReference>
<dbReference type="Gene3D" id="2.20.70.10">
    <property type="match status" value="1"/>
</dbReference>
<feature type="compositionally biased region" description="Basic residues" evidence="1">
    <location>
        <begin position="1167"/>
        <end position="1179"/>
    </location>
</feature>
<dbReference type="InterPro" id="IPR001202">
    <property type="entry name" value="WW_dom"/>
</dbReference>
<feature type="compositionally biased region" description="Low complexity" evidence="1">
    <location>
        <begin position="506"/>
        <end position="519"/>
    </location>
</feature>
<evidence type="ECO:0000256" key="1">
    <source>
        <dbReference type="SAM" id="MobiDB-lite"/>
    </source>
</evidence>
<evidence type="ECO:0000313" key="5">
    <source>
        <dbReference type="Proteomes" id="UP001165121"/>
    </source>
</evidence>
<dbReference type="InterPro" id="IPR039755">
    <property type="entry name" value="TBC1D23"/>
</dbReference>
<dbReference type="CDD" id="cd00201">
    <property type="entry name" value="WW"/>
    <property type="match status" value="1"/>
</dbReference>
<feature type="compositionally biased region" description="Low complexity" evidence="1">
    <location>
        <begin position="1206"/>
        <end position="1231"/>
    </location>
</feature>
<accession>A0A9W7CSF6</accession>
<feature type="compositionally biased region" description="Polar residues" evidence="1">
    <location>
        <begin position="1343"/>
        <end position="1362"/>
    </location>
</feature>
<evidence type="ECO:0000259" key="3">
    <source>
        <dbReference type="PROSITE" id="PS50206"/>
    </source>
</evidence>
<feature type="compositionally biased region" description="Low complexity" evidence="1">
    <location>
        <begin position="911"/>
        <end position="928"/>
    </location>
</feature>
<protein>
    <submittedName>
        <fullName evidence="4">Unnamed protein product</fullName>
    </submittedName>
</protein>